<dbReference type="Gene3D" id="3.30.428.10">
    <property type="entry name" value="HIT-like"/>
    <property type="match status" value="1"/>
</dbReference>
<dbReference type="PRINTS" id="PR00332">
    <property type="entry name" value="HISTRIAD"/>
</dbReference>
<evidence type="ECO:0000256" key="3">
    <source>
        <dbReference type="PROSITE-ProRule" id="PRU00464"/>
    </source>
</evidence>
<dbReference type="Proteomes" id="UP000428328">
    <property type="component" value="Chromosome"/>
</dbReference>
<feature type="active site" description="Tele-AMP-histidine intermediate" evidence="1">
    <location>
        <position position="120"/>
    </location>
</feature>
<dbReference type="AlphaFoldDB" id="A0A6I6JE42"/>
<dbReference type="InterPro" id="IPR011146">
    <property type="entry name" value="HIT-like"/>
</dbReference>
<evidence type="ECO:0000259" key="4">
    <source>
        <dbReference type="PROSITE" id="PS51084"/>
    </source>
</evidence>
<dbReference type="PANTHER" id="PTHR46648">
    <property type="entry name" value="HIT FAMILY PROTEIN 1"/>
    <property type="match status" value="1"/>
</dbReference>
<dbReference type="InterPro" id="IPR036265">
    <property type="entry name" value="HIT-like_sf"/>
</dbReference>
<dbReference type="Pfam" id="PF01230">
    <property type="entry name" value="HIT"/>
    <property type="match status" value="1"/>
</dbReference>
<sequence>MSKGKTLGKWTSRGKGAKVLKDPDCIFCKIVAGEIPCAKVFESEACLAFLDIAPVHPGHVLVLPKDHHPTLMDTPAELGKDLMAALSSVSKAVMEATGADGLNLFQNNHEAAGQLVHHVHFHLVPRHADDGLELWPQSGYDDTEEMTRLAQTIAGLLE</sequence>
<dbReference type="SUPFAM" id="SSF54197">
    <property type="entry name" value="HIT-like"/>
    <property type="match status" value="1"/>
</dbReference>
<dbReference type="PROSITE" id="PS51084">
    <property type="entry name" value="HIT_2"/>
    <property type="match status" value="1"/>
</dbReference>
<organism evidence="5 6">
    <name type="scientific">Pseudodesulfovibrio cashew</name>
    <dbReference type="NCBI Taxonomy" id="2678688"/>
    <lineage>
        <taxon>Bacteria</taxon>
        <taxon>Pseudomonadati</taxon>
        <taxon>Thermodesulfobacteriota</taxon>
        <taxon>Desulfovibrionia</taxon>
        <taxon>Desulfovibrionales</taxon>
        <taxon>Desulfovibrionaceae</taxon>
    </lineage>
</organism>
<dbReference type="InterPro" id="IPR039384">
    <property type="entry name" value="HINT"/>
</dbReference>
<dbReference type="CDD" id="cd01277">
    <property type="entry name" value="HINT_subgroup"/>
    <property type="match status" value="1"/>
</dbReference>
<proteinExistence type="predicted"/>
<dbReference type="InterPro" id="IPR001310">
    <property type="entry name" value="Histidine_triad_HIT"/>
</dbReference>
<dbReference type="InterPro" id="IPR019808">
    <property type="entry name" value="Histidine_triad_CS"/>
</dbReference>
<protein>
    <submittedName>
        <fullName evidence="5">HIT domain-containing protein</fullName>
    </submittedName>
</protein>
<dbReference type="PANTHER" id="PTHR46648:SF1">
    <property type="entry name" value="ADENOSINE 5'-MONOPHOSPHORAMIDASE HNT1"/>
    <property type="match status" value="1"/>
</dbReference>
<evidence type="ECO:0000256" key="2">
    <source>
        <dbReference type="PIRSR" id="PIRSR601310-3"/>
    </source>
</evidence>
<evidence type="ECO:0000256" key="1">
    <source>
        <dbReference type="PIRSR" id="PIRSR601310-1"/>
    </source>
</evidence>
<feature type="domain" description="HIT" evidence="4">
    <location>
        <begin position="26"/>
        <end position="133"/>
    </location>
</feature>
<dbReference type="GO" id="GO:0003824">
    <property type="term" value="F:catalytic activity"/>
    <property type="evidence" value="ECO:0007669"/>
    <property type="project" value="InterPro"/>
</dbReference>
<accession>A0A6I6JE42</accession>
<evidence type="ECO:0000313" key="5">
    <source>
        <dbReference type="EMBL" id="QGY39340.1"/>
    </source>
</evidence>
<keyword evidence="6" id="KW-1185">Reference proteome</keyword>
<dbReference type="EMBL" id="CP046400">
    <property type="protein sequence ID" value="QGY39340.1"/>
    <property type="molecule type" value="Genomic_DNA"/>
</dbReference>
<dbReference type="PROSITE" id="PS00892">
    <property type="entry name" value="HIT_1"/>
    <property type="match status" value="1"/>
</dbReference>
<reference evidence="5 6" key="1">
    <citation type="submission" date="2019-11" db="EMBL/GenBank/DDBJ databases">
        <authorList>
            <person name="Zheng R.K."/>
            <person name="Sun C.M."/>
        </authorList>
    </citation>
    <scope>NUCLEOTIDE SEQUENCE [LARGE SCALE GENOMIC DNA]</scope>
    <source>
        <strain evidence="5 6">SRB007</strain>
    </source>
</reference>
<name>A0A6I6JE42_9BACT</name>
<dbReference type="KEGG" id="psel:GM415_04135"/>
<gene>
    <name evidence="5" type="ORF">GM415_04135</name>
</gene>
<dbReference type="GO" id="GO:0009117">
    <property type="term" value="P:nucleotide metabolic process"/>
    <property type="evidence" value="ECO:0007669"/>
    <property type="project" value="TreeGrafter"/>
</dbReference>
<feature type="short sequence motif" description="Histidine triad motif" evidence="2 3">
    <location>
        <begin position="118"/>
        <end position="122"/>
    </location>
</feature>
<evidence type="ECO:0000313" key="6">
    <source>
        <dbReference type="Proteomes" id="UP000428328"/>
    </source>
</evidence>